<gene>
    <name evidence="7" type="ORF">CSSPJE1EN2_LOCUS20187</name>
</gene>
<keyword evidence="5 6" id="KW-0961">Cell wall biogenesis/degradation</keyword>
<evidence type="ECO:0000256" key="6">
    <source>
        <dbReference type="RuleBase" id="RU367004"/>
    </source>
</evidence>
<evidence type="ECO:0000256" key="3">
    <source>
        <dbReference type="ARBA" id="ARBA00022679"/>
    </source>
</evidence>
<evidence type="ECO:0000313" key="8">
    <source>
        <dbReference type="Proteomes" id="UP001497522"/>
    </source>
</evidence>
<protein>
    <recommendedName>
        <fullName evidence="6">Fucosyltransferase</fullName>
        <ecNumber evidence="6">2.4.1.-</ecNumber>
    </recommendedName>
</protein>
<organism evidence="7 8">
    <name type="scientific">Sphagnum jensenii</name>
    <dbReference type="NCBI Taxonomy" id="128206"/>
    <lineage>
        <taxon>Eukaryota</taxon>
        <taxon>Viridiplantae</taxon>
        <taxon>Streptophyta</taxon>
        <taxon>Embryophyta</taxon>
        <taxon>Bryophyta</taxon>
        <taxon>Sphagnophytina</taxon>
        <taxon>Sphagnopsida</taxon>
        <taxon>Sphagnales</taxon>
        <taxon>Sphagnaceae</taxon>
        <taxon>Sphagnum</taxon>
    </lineage>
</organism>
<evidence type="ECO:0000256" key="4">
    <source>
        <dbReference type="ARBA" id="ARBA00023180"/>
    </source>
</evidence>
<comment type="function">
    <text evidence="6">May be involved in cell wall biosynthesis.</text>
</comment>
<dbReference type="EMBL" id="OZ023707">
    <property type="protein sequence ID" value="CAK9878401.1"/>
    <property type="molecule type" value="Genomic_DNA"/>
</dbReference>
<accession>A0ABP1BQT2</accession>
<keyword evidence="8" id="KW-1185">Reference proteome</keyword>
<keyword evidence="3 6" id="KW-0808">Transferase</keyword>
<dbReference type="PANTHER" id="PTHR31889:SF86">
    <property type="entry name" value="FUCOSYLTRANSFERASE"/>
    <property type="match status" value="1"/>
</dbReference>
<dbReference type="Proteomes" id="UP001497522">
    <property type="component" value="Chromosome 6"/>
</dbReference>
<evidence type="ECO:0000256" key="1">
    <source>
        <dbReference type="ARBA" id="ARBA00010481"/>
    </source>
</evidence>
<evidence type="ECO:0000256" key="2">
    <source>
        <dbReference type="ARBA" id="ARBA00022676"/>
    </source>
</evidence>
<dbReference type="EC" id="2.4.1.-" evidence="6"/>
<name>A0ABP1BQT2_9BRYO</name>
<dbReference type="PANTHER" id="PTHR31889">
    <property type="entry name" value="FUCOSYLTRANSFERASE 2-RELATED"/>
    <property type="match status" value="1"/>
</dbReference>
<evidence type="ECO:0000313" key="7">
    <source>
        <dbReference type="EMBL" id="CAK9878401.1"/>
    </source>
</evidence>
<keyword evidence="6" id="KW-0333">Golgi apparatus</keyword>
<keyword evidence="2 6" id="KW-0328">Glycosyltransferase</keyword>
<keyword evidence="4" id="KW-0325">Glycoprotein</keyword>
<comment type="similarity">
    <text evidence="1 6">Belongs to the glycosyltransferase 37 family.</text>
</comment>
<dbReference type="Pfam" id="PF03254">
    <property type="entry name" value="XG_FTase"/>
    <property type="match status" value="1"/>
</dbReference>
<dbReference type="InterPro" id="IPR004938">
    <property type="entry name" value="XG_FTase"/>
</dbReference>
<reference evidence="7" key="1">
    <citation type="submission" date="2024-03" db="EMBL/GenBank/DDBJ databases">
        <authorList>
            <consortium name="ELIXIR-Norway"/>
            <consortium name="Elixir Norway"/>
        </authorList>
    </citation>
    <scope>NUCLEOTIDE SEQUENCE</scope>
</reference>
<sequence length="234" mass="26396">MCEPFVGVGSNSSTSWSWVGGHSIQQLGRQDVTGVGSEIAGRGIEPVYVLKVEHSHPEKKRFFGNTEQSYLTQVPWLYFHGCLYFLPKLFATPTFWTPLEALFPDPLLTLTCLLCTVKLLSDPVWKEIKWQDTVLFKDANQTVSIQVLVTLLHTALYEDLPQHYLKHDTVTGDVVQESQISHQGEQSFNASRDAQALVEILQLSFVDDLIATPFSTFGRLAQAYGVLQPWFFET</sequence>
<comment type="subcellular location">
    <subcellularLocation>
        <location evidence="6">Golgi apparatus</location>
        <location evidence="6">Golgi stack membrane</location>
        <topology evidence="6">Single-pass type II membrane protein</topology>
    </subcellularLocation>
</comment>
<evidence type="ECO:0000256" key="5">
    <source>
        <dbReference type="ARBA" id="ARBA00023316"/>
    </source>
</evidence>
<proteinExistence type="inferred from homology"/>